<proteinExistence type="predicted"/>
<dbReference type="EMBL" id="KN848071">
    <property type="protein sequence ID" value="KIX98490.1"/>
    <property type="molecule type" value="Genomic_DNA"/>
</dbReference>
<dbReference type="InterPro" id="IPR021858">
    <property type="entry name" value="Fun_TF"/>
</dbReference>
<organism evidence="3 4">
    <name type="scientific">Fonsecaea multimorphosa CBS 102226</name>
    <dbReference type="NCBI Taxonomy" id="1442371"/>
    <lineage>
        <taxon>Eukaryota</taxon>
        <taxon>Fungi</taxon>
        <taxon>Dikarya</taxon>
        <taxon>Ascomycota</taxon>
        <taxon>Pezizomycotina</taxon>
        <taxon>Eurotiomycetes</taxon>
        <taxon>Chaetothyriomycetidae</taxon>
        <taxon>Chaetothyriales</taxon>
        <taxon>Herpotrichiellaceae</taxon>
        <taxon>Fonsecaea</taxon>
    </lineage>
</organism>
<comment type="subcellular location">
    <subcellularLocation>
        <location evidence="1">Nucleus</location>
    </subcellularLocation>
</comment>
<dbReference type="GO" id="GO:0045944">
    <property type="term" value="P:positive regulation of transcription by RNA polymerase II"/>
    <property type="evidence" value="ECO:0007669"/>
    <property type="project" value="TreeGrafter"/>
</dbReference>
<dbReference type="GeneID" id="27711537"/>
<evidence type="ECO:0000256" key="1">
    <source>
        <dbReference type="ARBA" id="ARBA00004123"/>
    </source>
</evidence>
<dbReference type="PANTHER" id="PTHR37534:SF2">
    <property type="entry name" value="N-ACETYLTRANSFERASE DOMAIN-CONTAINING PROTEIN"/>
    <property type="match status" value="1"/>
</dbReference>
<sequence length="359" mass="41193">MTDIKKFMVQYKALQYSLLACSASHLHFVDAAPWMQELALVYYSNSVKGLSEALREGAQLKNDDAFLTSVILLYIHGCMGRGTYTDIPLHVNAATRILKLRLLSSSGNISRPFDRLAIESVFYQIFLVTTGSWSDPLELDYHFDAGFWLQAERLLAQSNLYLGCSIGFNSPVIGVPIALVRIVLSLKQFYQSPSQPDQGTLDQIRAELDEWESLVYSGQDLDHLSEHERPILNLQMYRDAGYLYILTSSLLLYQLSGKTRTPGPPQAVPRTCWQMKTILHILRGYRDNDDWARLLLGNWPVYSVGFFMSHSEDIWLIRNDLQRRWDLVKFSQVSRFRTDLESTWNLRGYDIDTSCWLGP</sequence>
<accession>A0A0D2H9G3</accession>
<dbReference type="GO" id="GO:0005634">
    <property type="term" value="C:nucleus"/>
    <property type="evidence" value="ECO:0007669"/>
    <property type="project" value="UniProtKB-SubCell"/>
</dbReference>
<evidence type="ECO:0000313" key="4">
    <source>
        <dbReference type="Proteomes" id="UP000053411"/>
    </source>
</evidence>
<dbReference type="OrthoDB" id="1919336at2759"/>
<dbReference type="AlphaFoldDB" id="A0A0D2H9G3"/>
<evidence type="ECO:0000313" key="3">
    <source>
        <dbReference type="EMBL" id="KIX98490.1"/>
    </source>
</evidence>
<dbReference type="GO" id="GO:0000976">
    <property type="term" value="F:transcription cis-regulatory region binding"/>
    <property type="evidence" value="ECO:0007669"/>
    <property type="project" value="TreeGrafter"/>
</dbReference>
<dbReference type="Pfam" id="PF11951">
    <property type="entry name" value="Fungal_trans_2"/>
    <property type="match status" value="1"/>
</dbReference>
<gene>
    <name evidence="3" type="ORF">Z520_05791</name>
</gene>
<reference evidence="3 4" key="1">
    <citation type="submission" date="2015-01" db="EMBL/GenBank/DDBJ databases">
        <title>The Genome Sequence of Fonsecaea multimorphosa CBS 102226.</title>
        <authorList>
            <consortium name="The Broad Institute Genomics Platform"/>
            <person name="Cuomo C."/>
            <person name="de Hoog S."/>
            <person name="Gorbushina A."/>
            <person name="Stielow B."/>
            <person name="Teixiera M."/>
            <person name="Abouelleil A."/>
            <person name="Chapman S.B."/>
            <person name="Priest M."/>
            <person name="Young S.K."/>
            <person name="Wortman J."/>
            <person name="Nusbaum C."/>
            <person name="Birren B."/>
        </authorList>
    </citation>
    <scope>NUCLEOTIDE SEQUENCE [LARGE SCALE GENOMIC DNA]</scope>
    <source>
        <strain evidence="3 4">CBS 102226</strain>
    </source>
</reference>
<keyword evidence="4" id="KW-1185">Reference proteome</keyword>
<dbReference type="Proteomes" id="UP000053411">
    <property type="component" value="Unassembled WGS sequence"/>
</dbReference>
<evidence type="ECO:0008006" key="5">
    <source>
        <dbReference type="Google" id="ProtNLM"/>
    </source>
</evidence>
<dbReference type="GO" id="GO:0003700">
    <property type="term" value="F:DNA-binding transcription factor activity"/>
    <property type="evidence" value="ECO:0007669"/>
    <property type="project" value="TreeGrafter"/>
</dbReference>
<dbReference type="VEuPathDB" id="FungiDB:Z520_05791"/>
<dbReference type="PANTHER" id="PTHR37534">
    <property type="entry name" value="TRANSCRIPTIONAL ACTIVATOR PROTEIN UGA3"/>
    <property type="match status" value="1"/>
</dbReference>
<keyword evidence="2" id="KW-0539">Nucleus</keyword>
<protein>
    <recommendedName>
        <fullName evidence="5">Transcription factor domain-containing protein</fullName>
    </recommendedName>
</protein>
<evidence type="ECO:0000256" key="2">
    <source>
        <dbReference type="ARBA" id="ARBA00023242"/>
    </source>
</evidence>
<name>A0A0D2H9G3_9EURO</name>
<dbReference type="RefSeq" id="XP_016632613.1">
    <property type="nucleotide sequence ID" value="XM_016776294.1"/>
</dbReference>